<evidence type="ECO:0000313" key="2">
    <source>
        <dbReference type="EMBL" id="MCI10174.1"/>
    </source>
</evidence>
<dbReference type="Pfam" id="PF09328">
    <property type="entry name" value="Phytochelatin_C"/>
    <property type="match status" value="2"/>
</dbReference>
<dbReference type="GO" id="GO:0046872">
    <property type="term" value="F:metal ion binding"/>
    <property type="evidence" value="ECO:0007669"/>
    <property type="project" value="InterPro"/>
</dbReference>
<dbReference type="PANTHER" id="PTHR33447">
    <property type="entry name" value="GLUTATHIONE GAMMA-GLUTAMYLCYSTEINYLTRANSFERASE"/>
    <property type="match status" value="1"/>
</dbReference>
<protein>
    <submittedName>
        <fullName evidence="2">Glutathione gamma-glutamylcysteinyltransferase 1-like</fullName>
    </submittedName>
</protein>
<name>A0A392PEG4_9FABA</name>
<dbReference type="Proteomes" id="UP000265520">
    <property type="component" value="Unassembled WGS sequence"/>
</dbReference>
<feature type="non-terminal residue" evidence="2">
    <location>
        <position position="1"/>
    </location>
</feature>
<evidence type="ECO:0000259" key="1">
    <source>
        <dbReference type="Pfam" id="PF09328"/>
    </source>
</evidence>
<comment type="caution">
    <text evidence="2">The sequence shown here is derived from an EMBL/GenBank/DDBJ whole genome shotgun (WGS) entry which is preliminary data.</text>
</comment>
<keyword evidence="3" id="KW-1185">Reference proteome</keyword>
<dbReference type="GO" id="GO:0046938">
    <property type="term" value="P:phytochelatin biosynthetic process"/>
    <property type="evidence" value="ECO:0007669"/>
    <property type="project" value="InterPro"/>
</dbReference>
<dbReference type="GO" id="GO:0010273">
    <property type="term" value="P:detoxification of copper ion"/>
    <property type="evidence" value="ECO:0007669"/>
    <property type="project" value="TreeGrafter"/>
</dbReference>
<sequence>SCKHESWNSIAKVLIDDVPSLLKSEDVKDISKVLSVIVTSLPSNFEEFVKWVTEIRRQEDGGPSLRAVVKDEILKQVQRTGLFKHAASFLSHSCIGHTPSSGDGHTPTKSIRMHPASTDVLTVLLLSLPSRTWDGITDEKLLREIHSLVSIENLPLLLQEE</sequence>
<keyword evidence="2" id="KW-0808">Transferase</keyword>
<proteinExistence type="predicted"/>
<evidence type="ECO:0000313" key="3">
    <source>
        <dbReference type="Proteomes" id="UP000265520"/>
    </source>
</evidence>
<dbReference type="PANTHER" id="PTHR33447:SF2">
    <property type="entry name" value="GLUTATHIONE GAMMA-GLUTAMYLCYSTEINYLTRANSFERASE"/>
    <property type="match status" value="1"/>
</dbReference>
<feature type="domain" description="Phytochelatin synthase C-terminal" evidence="1">
    <location>
        <begin position="2"/>
        <end position="94"/>
    </location>
</feature>
<dbReference type="GO" id="GO:0016756">
    <property type="term" value="F:glutathione gamma-glutamylcysteinyltransferase activity"/>
    <property type="evidence" value="ECO:0007669"/>
    <property type="project" value="InterPro"/>
</dbReference>
<organism evidence="2 3">
    <name type="scientific">Trifolium medium</name>
    <dbReference type="NCBI Taxonomy" id="97028"/>
    <lineage>
        <taxon>Eukaryota</taxon>
        <taxon>Viridiplantae</taxon>
        <taxon>Streptophyta</taxon>
        <taxon>Embryophyta</taxon>
        <taxon>Tracheophyta</taxon>
        <taxon>Spermatophyta</taxon>
        <taxon>Magnoliopsida</taxon>
        <taxon>eudicotyledons</taxon>
        <taxon>Gunneridae</taxon>
        <taxon>Pentapetalae</taxon>
        <taxon>rosids</taxon>
        <taxon>fabids</taxon>
        <taxon>Fabales</taxon>
        <taxon>Fabaceae</taxon>
        <taxon>Papilionoideae</taxon>
        <taxon>50 kb inversion clade</taxon>
        <taxon>NPAAA clade</taxon>
        <taxon>Hologalegina</taxon>
        <taxon>IRL clade</taxon>
        <taxon>Trifolieae</taxon>
        <taxon>Trifolium</taxon>
    </lineage>
</organism>
<feature type="non-terminal residue" evidence="2">
    <location>
        <position position="161"/>
    </location>
</feature>
<dbReference type="InterPro" id="IPR040409">
    <property type="entry name" value="PCS-like"/>
</dbReference>
<feature type="domain" description="Phytochelatin synthase C-terminal" evidence="1">
    <location>
        <begin position="106"/>
        <end position="161"/>
    </location>
</feature>
<reference evidence="2 3" key="1">
    <citation type="journal article" date="2018" name="Front. Plant Sci.">
        <title>Red Clover (Trifolium pratense) and Zigzag Clover (T. medium) - A Picture of Genomic Similarities and Differences.</title>
        <authorList>
            <person name="Dluhosova J."/>
            <person name="Istvanek J."/>
            <person name="Nedelnik J."/>
            <person name="Repkova J."/>
        </authorList>
    </citation>
    <scope>NUCLEOTIDE SEQUENCE [LARGE SCALE GENOMIC DNA]</scope>
    <source>
        <strain evidence="3">cv. 10/8</strain>
        <tissue evidence="2">Leaf</tissue>
    </source>
</reference>
<dbReference type="InterPro" id="IPR015407">
    <property type="entry name" value="Phytochelatin_synthase_C"/>
</dbReference>
<dbReference type="EMBL" id="LXQA010075246">
    <property type="protein sequence ID" value="MCI10174.1"/>
    <property type="molecule type" value="Genomic_DNA"/>
</dbReference>
<accession>A0A392PEG4</accession>
<dbReference type="AlphaFoldDB" id="A0A392PEG4"/>
<dbReference type="GO" id="GO:0098849">
    <property type="term" value="P:cellular detoxification of cadmium ion"/>
    <property type="evidence" value="ECO:0007669"/>
    <property type="project" value="TreeGrafter"/>
</dbReference>